<accession>A0A840ZHE6</accession>
<dbReference type="Gene3D" id="3.30.465.10">
    <property type="match status" value="1"/>
</dbReference>
<dbReference type="AlphaFoldDB" id="A0A840ZHE6"/>
<gene>
    <name evidence="2" type="ORF">HNR00_000991</name>
</gene>
<evidence type="ECO:0000313" key="2">
    <source>
        <dbReference type="EMBL" id="MBB5756293.1"/>
    </source>
</evidence>
<dbReference type="InterPro" id="IPR016166">
    <property type="entry name" value="FAD-bd_PCMH"/>
</dbReference>
<feature type="domain" description="FAD-binding PCMH-type" evidence="1">
    <location>
        <begin position="1"/>
        <end position="174"/>
    </location>
</feature>
<dbReference type="PANTHER" id="PTHR42659:SF9">
    <property type="entry name" value="XANTHINE DEHYDROGENASE FAD-BINDING SUBUNIT XDHB-RELATED"/>
    <property type="match status" value="1"/>
</dbReference>
<dbReference type="RefSeq" id="WP_183565787.1">
    <property type="nucleotide sequence ID" value="NZ_JACHOP010000003.1"/>
</dbReference>
<keyword evidence="3" id="KW-1185">Reference proteome</keyword>
<name>A0A840ZHE6_9HYPH</name>
<comment type="caution">
    <text evidence="2">The sequence shown here is derived from an EMBL/GenBank/DDBJ whole genome shotgun (WGS) entry which is preliminary data.</text>
</comment>
<protein>
    <submittedName>
        <fullName evidence="2">CO/xanthine dehydrogenase FAD-binding subunit</fullName>
    </submittedName>
</protein>
<organism evidence="2 3">
    <name type="scientific">Methylorubrum rhodinum</name>
    <dbReference type="NCBI Taxonomy" id="29428"/>
    <lineage>
        <taxon>Bacteria</taxon>
        <taxon>Pseudomonadati</taxon>
        <taxon>Pseudomonadota</taxon>
        <taxon>Alphaproteobacteria</taxon>
        <taxon>Hyphomicrobiales</taxon>
        <taxon>Methylobacteriaceae</taxon>
        <taxon>Methylorubrum</taxon>
    </lineage>
</organism>
<dbReference type="PANTHER" id="PTHR42659">
    <property type="entry name" value="XANTHINE DEHYDROGENASE SUBUNIT C-RELATED"/>
    <property type="match status" value="1"/>
</dbReference>
<dbReference type="InterPro" id="IPR002346">
    <property type="entry name" value="Mopterin_DH_FAD-bd"/>
</dbReference>
<reference evidence="2 3" key="1">
    <citation type="submission" date="2020-08" db="EMBL/GenBank/DDBJ databases">
        <title>Genomic Encyclopedia of Type Strains, Phase IV (KMG-IV): sequencing the most valuable type-strain genomes for metagenomic binning, comparative biology and taxonomic classification.</title>
        <authorList>
            <person name="Goeker M."/>
        </authorList>
    </citation>
    <scope>NUCLEOTIDE SEQUENCE [LARGE SCALE GENOMIC DNA]</scope>
    <source>
        <strain evidence="2 3">DSM 2163</strain>
    </source>
</reference>
<dbReference type="SUPFAM" id="SSF56176">
    <property type="entry name" value="FAD-binding/transporter-associated domain-like"/>
    <property type="match status" value="1"/>
</dbReference>
<dbReference type="PROSITE" id="PS51387">
    <property type="entry name" value="FAD_PCMH"/>
    <property type="match status" value="1"/>
</dbReference>
<dbReference type="GO" id="GO:0016491">
    <property type="term" value="F:oxidoreductase activity"/>
    <property type="evidence" value="ECO:0007669"/>
    <property type="project" value="InterPro"/>
</dbReference>
<evidence type="ECO:0000259" key="1">
    <source>
        <dbReference type="PROSITE" id="PS51387"/>
    </source>
</evidence>
<dbReference type="GO" id="GO:0071949">
    <property type="term" value="F:FAD binding"/>
    <property type="evidence" value="ECO:0007669"/>
    <property type="project" value="InterPro"/>
</dbReference>
<dbReference type="InterPro" id="IPR051312">
    <property type="entry name" value="Diverse_Substr_Oxidored"/>
</dbReference>
<dbReference type="Proteomes" id="UP000583454">
    <property type="component" value="Unassembled WGS sequence"/>
</dbReference>
<proteinExistence type="predicted"/>
<dbReference type="InterPro" id="IPR016169">
    <property type="entry name" value="FAD-bd_PCMH_sub2"/>
</dbReference>
<dbReference type="InterPro" id="IPR036318">
    <property type="entry name" value="FAD-bd_PCMH-like_sf"/>
</dbReference>
<dbReference type="Pfam" id="PF00941">
    <property type="entry name" value="FAD_binding_5"/>
    <property type="match status" value="1"/>
</dbReference>
<sequence length="269" mass="29233">MDLDTITAVLTPRGPDEWPEWRAGDAWLAGGTWLFSEPQPGLTRLIDIAGLGWPAIERDETGLRLSATCTIAELDRHEWPAAWIAAPLVGQCCRALLGSFKIWNRATVGGNLCMALPAGPMIALTVALDGTCVIRGPDGAERRLPVLDFVRGPQTTALRPGELLRRIDMPAAALRRRTAFRRLSLSPNGRSGALVIGTRDADGFALTVTASTPRPYRWRFPGLPEAAGLRAALAAIPHDGWYDDVHGAPDWRAHVTGLLAEEIRQELSR</sequence>
<dbReference type="EMBL" id="JACHOP010000003">
    <property type="protein sequence ID" value="MBB5756293.1"/>
    <property type="molecule type" value="Genomic_DNA"/>
</dbReference>
<evidence type="ECO:0000313" key="3">
    <source>
        <dbReference type="Proteomes" id="UP000583454"/>
    </source>
</evidence>